<evidence type="ECO:0000313" key="2">
    <source>
        <dbReference type="EMBL" id="KAK3786120.1"/>
    </source>
</evidence>
<evidence type="ECO:0000313" key="3">
    <source>
        <dbReference type="Proteomes" id="UP001283361"/>
    </source>
</evidence>
<evidence type="ECO:0000256" key="1">
    <source>
        <dbReference type="SAM" id="MobiDB-lite"/>
    </source>
</evidence>
<dbReference type="AlphaFoldDB" id="A0AAE1DXN4"/>
<dbReference type="Proteomes" id="UP001283361">
    <property type="component" value="Unassembled WGS sequence"/>
</dbReference>
<protein>
    <submittedName>
        <fullName evidence="2">Uncharacterized protein</fullName>
    </submittedName>
</protein>
<gene>
    <name evidence="2" type="ORF">RRG08_045506</name>
</gene>
<organism evidence="2 3">
    <name type="scientific">Elysia crispata</name>
    <name type="common">lettuce slug</name>
    <dbReference type="NCBI Taxonomy" id="231223"/>
    <lineage>
        <taxon>Eukaryota</taxon>
        <taxon>Metazoa</taxon>
        <taxon>Spiralia</taxon>
        <taxon>Lophotrochozoa</taxon>
        <taxon>Mollusca</taxon>
        <taxon>Gastropoda</taxon>
        <taxon>Heterobranchia</taxon>
        <taxon>Euthyneura</taxon>
        <taxon>Panpulmonata</taxon>
        <taxon>Sacoglossa</taxon>
        <taxon>Placobranchoidea</taxon>
        <taxon>Plakobranchidae</taxon>
        <taxon>Elysia</taxon>
    </lineage>
</organism>
<name>A0AAE1DXN4_9GAST</name>
<sequence length="106" mass="10973">MLTTLECGQGYRSALSFEPILDGATPQPAGHEPYNQEGAGSTPWVELAGGGTGSNPTSPNNPSNPQLDLDWTKEMLGEACVPVASSPASLSKLDLKNNVTVTFAAV</sequence>
<dbReference type="EMBL" id="JAWDGP010002014">
    <property type="protein sequence ID" value="KAK3786120.1"/>
    <property type="molecule type" value="Genomic_DNA"/>
</dbReference>
<accession>A0AAE1DXN4</accession>
<keyword evidence="3" id="KW-1185">Reference proteome</keyword>
<reference evidence="2" key="1">
    <citation type="journal article" date="2023" name="G3 (Bethesda)">
        <title>A reference genome for the long-term kleptoplast-retaining sea slug Elysia crispata morphotype clarki.</title>
        <authorList>
            <person name="Eastman K.E."/>
            <person name="Pendleton A.L."/>
            <person name="Shaikh M.A."/>
            <person name="Suttiyut T."/>
            <person name="Ogas R."/>
            <person name="Tomko P."/>
            <person name="Gavelis G."/>
            <person name="Widhalm J.R."/>
            <person name="Wisecaver J.H."/>
        </authorList>
    </citation>
    <scope>NUCLEOTIDE SEQUENCE</scope>
    <source>
        <strain evidence="2">ECLA1</strain>
    </source>
</reference>
<proteinExistence type="predicted"/>
<feature type="region of interest" description="Disordered" evidence="1">
    <location>
        <begin position="18"/>
        <end position="68"/>
    </location>
</feature>
<feature type="compositionally biased region" description="Low complexity" evidence="1">
    <location>
        <begin position="54"/>
        <end position="65"/>
    </location>
</feature>
<comment type="caution">
    <text evidence="2">The sequence shown here is derived from an EMBL/GenBank/DDBJ whole genome shotgun (WGS) entry which is preliminary data.</text>
</comment>